<proteinExistence type="predicted"/>
<feature type="modified residue" description="4-aspartylphosphate" evidence="1">
    <location>
        <position position="56"/>
    </location>
</feature>
<dbReference type="PANTHER" id="PTHR45228:SF8">
    <property type="entry name" value="TWO-COMPONENT RESPONSE REGULATOR-RELATED"/>
    <property type="match status" value="1"/>
</dbReference>
<sequence length="503" mass="57300">MNDQKPRILCVDDDLRNLKLLEAILAARDYEPIKASNGSEALEMIAGQSIDIVLLDVMMPGLSGYDVCRKIKENDMLRNTPVIMITALTAKEDRIRGIEAGADDFISKPFDQAEVLARIKMLLKMKTLNDRLSQAYDTLIALNAHGEADIRDFNQMDFDLISKIDRIVNLVIRQRNNIPDKPRFVLVRLLNAYNNYEWYQYEYVFDNVSRAPIALNAMLEQEMVKGSQTFFCNQQEVKKQFKNFSEKLSEFTIQIENMVCYLSNTLCIFGINYGRDVSKYDAAVLNSLVMHTLFLRSLAIEIKEVDDAFAYTVYSLARAAEANDEDTGNHVKRVGEYCALLARRIGMPDTFVENIRTQALLHDVGKIHVPELLRKPGALSPGEWETMKKHTLFGAMIIGNHAKLNMAKEIALTHHERWDGSGYPYGLKKDQIPISGLISSMADQYDALRNKRVYKPSLDHKMTCKIITEGDGRTLPHHFAPQVLKAFRDAASQFDEIYEKLKV</sequence>
<keyword evidence="1" id="KW-0597">Phosphoprotein</keyword>
<dbReference type="Pfam" id="PF00072">
    <property type="entry name" value="Response_reg"/>
    <property type="match status" value="1"/>
</dbReference>
<organism evidence="4 5">
    <name type="scientific">Candidatus Nitrobium versatile</name>
    <dbReference type="NCBI Taxonomy" id="2884831"/>
    <lineage>
        <taxon>Bacteria</taxon>
        <taxon>Pseudomonadati</taxon>
        <taxon>Nitrospirota</taxon>
        <taxon>Nitrospiria</taxon>
        <taxon>Nitrospirales</taxon>
        <taxon>Nitrospiraceae</taxon>
        <taxon>Candidatus Nitrobium</taxon>
    </lineage>
</organism>
<name>A0A953M3E0_9BACT</name>
<dbReference type="InterPro" id="IPR011006">
    <property type="entry name" value="CheY-like_superfamily"/>
</dbReference>
<dbReference type="InterPro" id="IPR003607">
    <property type="entry name" value="HD/PDEase_dom"/>
</dbReference>
<reference evidence="4" key="2">
    <citation type="submission" date="2021-08" db="EMBL/GenBank/DDBJ databases">
        <authorList>
            <person name="Dalcin Martins P."/>
        </authorList>
    </citation>
    <scope>NUCLEOTIDE SEQUENCE</scope>
    <source>
        <strain evidence="4">MAG_39</strain>
    </source>
</reference>
<dbReference type="CDD" id="cd00077">
    <property type="entry name" value="HDc"/>
    <property type="match status" value="1"/>
</dbReference>
<feature type="domain" description="Response regulatory" evidence="2">
    <location>
        <begin position="7"/>
        <end position="123"/>
    </location>
</feature>
<reference evidence="4" key="1">
    <citation type="journal article" date="2021" name="bioRxiv">
        <title>Unraveling nitrogen, sulfur and carbon metabolic pathways and microbial community transcriptional responses to substrate deprivation and toxicity stresses in a bioreactor mimicking anoxic brackish coastal sediment conditions.</title>
        <authorList>
            <person name="Martins P.D."/>
            <person name="Echeveste M.J."/>
            <person name="Arshad A."/>
            <person name="Kurth J."/>
            <person name="Ouboter H."/>
            <person name="Jetten M.S.M."/>
            <person name="Welte C.U."/>
        </authorList>
    </citation>
    <scope>NUCLEOTIDE SEQUENCE</scope>
    <source>
        <strain evidence="4">MAG_39</strain>
    </source>
</reference>
<dbReference type="SMART" id="SM00471">
    <property type="entry name" value="HDc"/>
    <property type="match status" value="1"/>
</dbReference>
<dbReference type="Pfam" id="PF13487">
    <property type="entry name" value="HD_5"/>
    <property type="match status" value="1"/>
</dbReference>
<dbReference type="PANTHER" id="PTHR45228">
    <property type="entry name" value="CYCLIC DI-GMP PHOSPHODIESTERASE TM_0186-RELATED"/>
    <property type="match status" value="1"/>
</dbReference>
<protein>
    <submittedName>
        <fullName evidence="4">Response regulator</fullName>
    </submittedName>
</protein>
<evidence type="ECO:0000259" key="2">
    <source>
        <dbReference type="PROSITE" id="PS50110"/>
    </source>
</evidence>
<comment type="caution">
    <text evidence="4">The sequence shown here is derived from an EMBL/GenBank/DDBJ whole genome shotgun (WGS) entry which is preliminary data.</text>
</comment>
<dbReference type="InterPro" id="IPR052020">
    <property type="entry name" value="Cyclic_di-GMP/3'3'-cGAMP_PDE"/>
</dbReference>
<dbReference type="SUPFAM" id="SSF109604">
    <property type="entry name" value="HD-domain/PDEase-like"/>
    <property type="match status" value="1"/>
</dbReference>
<dbReference type="GO" id="GO:0000160">
    <property type="term" value="P:phosphorelay signal transduction system"/>
    <property type="evidence" value="ECO:0007669"/>
    <property type="project" value="InterPro"/>
</dbReference>
<dbReference type="SUPFAM" id="SSF52172">
    <property type="entry name" value="CheY-like"/>
    <property type="match status" value="1"/>
</dbReference>
<dbReference type="PROSITE" id="PS50110">
    <property type="entry name" value="RESPONSE_REGULATORY"/>
    <property type="match status" value="1"/>
</dbReference>
<evidence type="ECO:0000313" key="5">
    <source>
        <dbReference type="Proteomes" id="UP000705867"/>
    </source>
</evidence>
<dbReference type="SMART" id="SM00448">
    <property type="entry name" value="REC"/>
    <property type="match status" value="1"/>
</dbReference>
<dbReference type="InterPro" id="IPR001789">
    <property type="entry name" value="Sig_transdc_resp-reg_receiver"/>
</dbReference>
<evidence type="ECO:0000256" key="1">
    <source>
        <dbReference type="PROSITE-ProRule" id="PRU00169"/>
    </source>
</evidence>
<dbReference type="AlphaFoldDB" id="A0A953M3E0"/>
<dbReference type="CDD" id="cd17538">
    <property type="entry name" value="REC_D1_PleD-like"/>
    <property type="match status" value="1"/>
</dbReference>
<feature type="domain" description="HD-GYP" evidence="3">
    <location>
        <begin position="305"/>
        <end position="503"/>
    </location>
</feature>
<dbReference type="PROSITE" id="PS51832">
    <property type="entry name" value="HD_GYP"/>
    <property type="match status" value="1"/>
</dbReference>
<dbReference type="InterPro" id="IPR037522">
    <property type="entry name" value="HD_GYP_dom"/>
</dbReference>
<dbReference type="Proteomes" id="UP000705867">
    <property type="component" value="Unassembled WGS sequence"/>
</dbReference>
<evidence type="ECO:0000313" key="4">
    <source>
        <dbReference type="EMBL" id="MBZ0158253.1"/>
    </source>
</evidence>
<dbReference type="EMBL" id="JAIOIV010000146">
    <property type="protein sequence ID" value="MBZ0158253.1"/>
    <property type="molecule type" value="Genomic_DNA"/>
</dbReference>
<accession>A0A953M3E0</accession>
<dbReference type="Gene3D" id="3.40.50.2300">
    <property type="match status" value="1"/>
</dbReference>
<evidence type="ECO:0000259" key="3">
    <source>
        <dbReference type="PROSITE" id="PS51832"/>
    </source>
</evidence>
<gene>
    <name evidence="4" type="ORF">K8I29_18820</name>
</gene>
<dbReference type="Gene3D" id="1.10.3210.10">
    <property type="entry name" value="Hypothetical protein af1432"/>
    <property type="match status" value="1"/>
</dbReference>